<feature type="region of interest" description="Disordered" evidence="4">
    <location>
        <begin position="60"/>
        <end position="88"/>
    </location>
</feature>
<dbReference type="Gene3D" id="3.30.2080.10">
    <property type="entry name" value="GH92 mannosidase domain"/>
    <property type="match status" value="1"/>
</dbReference>
<dbReference type="SUPFAM" id="SSF48208">
    <property type="entry name" value="Six-hairpin glycosidases"/>
    <property type="match status" value="1"/>
</dbReference>
<keyword evidence="2" id="KW-0326">Glycosidase</keyword>
<dbReference type="Gene3D" id="2.60.120.260">
    <property type="entry name" value="Galactose-binding domain-like"/>
    <property type="match status" value="3"/>
</dbReference>
<dbReference type="InterPro" id="IPR014718">
    <property type="entry name" value="GH-type_carb-bd"/>
</dbReference>
<evidence type="ECO:0000256" key="3">
    <source>
        <dbReference type="ARBA" id="ARBA00023326"/>
    </source>
</evidence>
<dbReference type="Pfam" id="PF00041">
    <property type="entry name" value="fn3"/>
    <property type="match status" value="2"/>
</dbReference>
<dbReference type="Gene3D" id="1.20.1610.10">
    <property type="entry name" value="alpha-1,2-mannosidases domains"/>
    <property type="match status" value="1"/>
</dbReference>
<organism evidence="8 9">
    <name type="scientific">Nocardioides endophyticus</name>
    <dbReference type="NCBI Taxonomy" id="1353775"/>
    <lineage>
        <taxon>Bacteria</taxon>
        <taxon>Bacillati</taxon>
        <taxon>Actinomycetota</taxon>
        <taxon>Actinomycetes</taxon>
        <taxon>Propionibacteriales</taxon>
        <taxon>Nocardioidaceae</taxon>
        <taxon>Nocardioides</taxon>
    </lineage>
</organism>
<dbReference type="Pfam" id="PF07971">
    <property type="entry name" value="Glyco_hydro_92"/>
    <property type="match status" value="2"/>
</dbReference>
<feature type="chain" id="PRO_5045080517" evidence="5">
    <location>
        <begin position="40"/>
        <end position="1942"/>
    </location>
</feature>
<dbReference type="InterPro" id="IPR050883">
    <property type="entry name" value="PNGase"/>
</dbReference>
<dbReference type="Gene3D" id="1.20.1050.60">
    <property type="entry name" value="alpha-1,2-mannosidase"/>
    <property type="match status" value="1"/>
</dbReference>
<dbReference type="GO" id="GO:0016787">
    <property type="term" value="F:hydrolase activity"/>
    <property type="evidence" value="ECO:0007669"/>
    <property type="project" value="UniProtKB-KW"/>
</dbReference>
<evidence type="ECO:0000313" key="9">
    <source>
        <dbReference type="Proteomes" id="UP001499882"/>
    </source>
</evidence>
<dbReference type="SMART" id="SM00060">
    <property type="entry name" value="FN3"/>
    <property type="match status" value="3"/>
</dbReference>
<dbReference type="InterPro" id="IPR006584">
    <property type="entry name" value="Cellulose-bd_IV"/>
</dbReference>
<dbReference type="SMART" id="SM00606">
    <property type="entry name" value="CBD_IV"/>
    <property type="match status" value="3"/>
</dbReference>
<proteinExistence type="predicted"/>
<dbReference type="CDD" id="cd00063">
    <property type="entry name" value="FN3"/>
    <property type="match status" value="2"/>
</dbReference>
<accession>A0ABP8YU80</accession>
<protein>
    <submittedName>
        <fullName evidence="8">Glycoside hydrolase family 92 protein</fullName>
    </submittedName>
</protein>
<comment type="caution">
    <text evidence="8">The sequence shown here is derived from an EMBL/GenBank/DDBJ whole genome shotgun (WGS) entry which is preliminary data.</text>
</comment>
<feature type="domain" description="CBM6" evidence="7">
    <location>
        <begin position="1303"/>
        <end position="1444"/>
    </location>
</feature>
<evidence type="ECO:0000256" key="2">
    <source>
        <dbReference type="ARBA" id="ARBA00023295"/>
    </source>
</evidence>
<dbReference type="Gene3D" id="1.20.1270.90">
    <property type="entry name" value="AF1782-like"/>
    <property type="match status" value="1"/>
</dbReference>
<dbReference type="Proteomes" id="UP001499882">
    <property type="component" value="Unassembled WGS sequence"/>
</dbReference>
<evidence type="ECO:0000259" key="7">
    <source>
        <dbReference type="PROSITE" id="PS51175"/>
    </source>
</evidence>
<reference evidence="9" key="1">
    <citation type="journal article" date="2019" name="Int. J. Syst. Evol. Microbiol.">
        <title>The Global Catalogue of Microorganisms (GCM) 10K type strain sequencing project: providing services to taxonomists for standard genome sequencing and annotation.</title>
        <authorList>
            <consortium name="The Broad Institute Genomics Platform"/>
            <consortium name="The Broad Institute Genome Sequencing Center for Infectious Disease"/>
            <person name="Wu L."/>
            <person name="Ma J."/>
        </authorList>
    </citation>
    <scope>NUCLEOTIDE SEQUENCE [LARGE SCALE GENOMIC DNA]</scope>
    <source>
        <strain evidence="9">JCM 18532</strain>
    </source>
</reference>
<feature type="domain" description="CBM6" evidence="7">
    <location>
        <begin position="977"/>
        <end position="1134"/>
    </location>
</feature>
<gene>
    <name evidence="8" type="ORF">GCM10023350_25280</name>
</gene>
<keyword evidence="1 5" id="KW-0732">Signal</keyword>
<evidence type="ECO:0000256" key="5">
    <source>
        <dbReference type="SAM" id="SignalP"/>
    </source>
</evidence>
<dbReference type="InterPro" id="IPR003961">
    <property type="entry name" value="FN3_dom"/>
</dbReference>
<dbReference type="InterPro" id="IPR008928">
    <property type="entry name" value="6-hairpin_glycosidase_sf"/>
</dbReference>
<dbReference type="InterPro" id="IPR008979">
    <property type="entry name" value="Galactose-bd-like_sf"/>
</dbReference>
<evidence type="ECO:0000256" key="4">
    <source>
        <dbReference type="SAM" id="MobiDB-lite"/>
    </source>
</evidence>
<dbReference type="SUPFAM" id="SSF49785">
    <property type="entry name" value="Galactose-binding domain-like"/>
    <property type="match status" value="3"/>
</dbReference>
<dbReference type="Pfam" id="PF17678">
    <property type="entry name" value="Glyco_hydro_92N"/>
    <property type="match status" value="1"/>
</dbReference>
<dbReference type="InterPro" id="IPR012939">
    <property type="entry name" value="Glyco_hydro_92"/>
</dbReference>
<dbReference type="CDD" id="cd04084">
    <property type="entry name" value="CBM6_xylanase-like"/>
    <property type="match status" value="2"/>
</dbReference>
<feature type="domain" description="Fibronectin type-III" evidence="6">
    <location>
        <begin position="1585"/>
        <end position="1678"/>
    </location>
</feature>
<dbReference type="InterPro" id="IPR005084">
    <property type="entry name" value="CBM6"/>
</dbReference>
<dbReference type="SUPFAM" id="SSF49265">
    <property type="entry name" value="Fibronectin type III"/>
    <property type="match status" value="1"/>
</dbReference>
<dbReference type="PANTHER" id="PTHR12143:SF39">
    <property type="entry name" value="SECRETED PROTEIN"/>
    <property type="match status" value="1"/>
</dbReference>
<dbReference type="Pfam" id="PF03422">
    <property type="entry name" value="CBM_6"/>
    <property type="match status" value="3"/>
</dbReference>
<dbReference type="InterPro" id="IPR041371">
    <property type="entry name" value="GH92_N"/>
</dbReference>
<keyword evidence="3" id="KW-0119">Carbohydrate metabolism</keyword>
<evidence type="ECO:0000256" key="1">
    <source>
        <dbReference type="ARBA" id="ARBA00022729"/>
    </source>
</evidence>
<dbReference type="InterPro" id="IPR036116">
    <property type="entry name" value="FN3_sf"/>
</dbReference>
<dbReference type="Gene3D" id="2.60.40.2700">
    <property type="match status" value="1"/>
</dbReference>
<keyword evidence="9" id="KW-1185">Reference proteome</keyword>
<sequence>MPISRSRRARPPRLILSAVAAAVAAASLAVVAPAGVATAASAPETDYTELVNPFMSTQGDNGQNLPGAQVPHGLAKPNPMTSPGRTHSGYDYAQGKIAGFTLTNLDGVGGSGGGGDLLVVPTYNSYTDRPSTATYPLPFSHSDETAEPGYYQVGLQAAQGTINSELTATVRTGLERFTFPQAGQASLVLDLQNNFTGRNGSELTVKMLADGRAELFGTVAGRFNGYNYQLYFDAVTDKPVTSVQTWGNGTKLGDATHREGTDTGAVISFDVTDGEAVQLNTTLSPVSVAQARKDQAAELTGKSFDDVRQDAHDDWQETLGKVAVTSSTATDPDGDLEKIFYTSLYRMLATPTNATSTAGTYRGVDGAIHRADGYTHYDGWGTWDDFRKYSVLATMYPDMYADVVQSLVDLYADDANVGNATLNSRTMAVPTVRFERSAIVIADAVSKGVHLDRLAQAFPALVANSNTYNAANQSLGYIAGDPGTTVATSYDDYALSVIATALGKKADATSYAARAGNYENVLRPGAWTAEDGTPVSVLDSRNAAGAWTSADLEQFQAVNLYQGTLWQFNWYPSHDMAGLVTAMGGKAATQKALSHYFGMQAPDDGTRMLKSNANEVDLQTPYLFNYLGEPAKTQKWVRDLYTKATWQNYIATGGTDGNNPPSSNGHLTPPIKTKVFKNEPLGFLPTMDDDTGAMSATFVGAALGLYPVTAGSSQYQVGSPFFPRVDIAHADGTTFSITADGVSTDDYYIQEAELDGKAYGNTWVDYSDIVGNGSFDVTMGSTASQWGTDGKPAYSLSTAGDGTPATASVTSDKATVAADADGKVDGTITMTLAGATFAGATGDELTSNGKVSVSGLPDGVAAMVTRTSDATVAVKVTGTLPKLAKVKFAVRLTDAALSGVAASAVTGKGLSMLDPFAIVVTSHWRATLQATYDEARLVVAGNYDGSTFAALTAARASARTVLADATATDDDINNADATLTAAIDGLALSQGGYRRLEAEKHDSWSGGALGNEPTGIGGVRPASWIAFNGITFGADQLPDQIQVRYTGASADGYANAAVQVRLGAVDGPLLATVATPPTGSTFGTYATATADLANVQALVDAAPATVYFVFTGSNPSAGDTALHWVGNFDFMQFAESGTPDEEPVDNDIVLTPEARAEWGGDGVSVGSNTMKIETDTGAAGSFTAIANTHNGDWVRWAGVEFPQSPTKLSVHYINNSNRVAPDANMDVYLDSRDGTKLVNVPLPATGAAWNLDGTATVNLPAGITGKHDVYIVLRGTYTADRPYVGNIGNLALVVPDPVKSDGLKVEFEDRTAWTGTELKTESFSGWNDGTSGVNVGGTHDGNVLEYDAQTFAGTATSMSVHYVNNSSRCGNNSRIDVFLDTVAGDPVVTAPLPVTGSGWSNAGTAKVALPTAISGTHKVILVLHTDIPDANHPFVANLDSFTFNYGVDKTGLKRLYDQYQPELADGDRYVDVDFRIFTDAMATAEAVLADETAVASEVTSANRTLLLAGGQLAPRAQRSLVAAVADAGALVLDRYTKATAEALTTVLTDSAAMLKAATATDEEYADQATSLEAAIDGLELKASSAPDAPQAVSATASGQSITVSWAAPTYDGNSPVTGYTVQLTGVEPVTVDDDTTSYTFTGLKRGQQYRASVKAVNALGSSPAGEYATDVPIASNKPEVPAQPGISAVGQAVTISWQAPDDGGATITAYTVQLSNGTEVEVAGTEKSHTFTGLAAGDYSAYVAARNVNGRSNFSRASATATVLPVPTVSQVTASAPSWSQVRVRWTAGSERFVLQVELSHAGRVVAISQAWSDAPDGVVFSGLAGGTDYQVSITPVGGAGPVTATVRTPVRPKVATHAVQITGAAKVGRTLSVNLHAGAWSTGTRFSYVWLANGKVVGHGAKLKLTPKLKGKRVIVRVTGTRGDWTPGTVTSKAVKVKGKR</sequence>
<dbReference type="PRINTS" id="PR00014">
    <property type="entry name" value="FNTYPEIII"/>
</dbReference>
<dbReference type="Gene3D" id="2.70.98.10">
    <property type="match status" value="1"/>
</dbReference>
<keyword evidence="8" id="KW-0378">Hydrolase</keyword>
<evidence type="ECO:0000313" key="8">
    <source>
        <dbReference type="EMBL" id="GAA4739844.1"/>
    </source>
</evidence>
<keyword evidence="3" id="KW-0624">Polysaccharide degradation</keyword>
<dbReference type="EMBL" id="BAABKN010000015">
    <property type="protein sequence ID" value="GAA4739844.1"/>
    <property type="molecule type" value="Genomic_DNA"/>
</dbReference>
<dbReference type="PROSITE" id="PS51175">
    <property type="entry name" value="CBM6"/>
    <property type="match status" value="3"/>
</dbReference>
<dbReference type="RefSeq" id="WP_345527141.1">
    <property type="nucleotide sequence ID" value="NZ_BAABKN010000015.1"/>
</dbReference>
<dbReference type="InterPro" id="IPR013783">
    <property type="entry name" value="Ig-like_fold"/>
</dbReference>
<evidence type="ECO:0000259" key="6">
    <source>
        <dbReference type="PROSITE" id="PS50853"/>
    </source>
</evidence>
<feature type="domain" description="CBM6" evidence="7">
    <location>
        <begin position="1150"/>
        <end position="1293"/>
    </location>
</feature>
<dbReference type="Gene3D" id="2.60.40.10">
    <property type="entry name" value="Immunoglobulins"/>
    <property type="match status" value="2"/>
</dbReference>
<feature type="domain" description="Fibronectin type-III" evidence="6">
    <location>
        <begin position="1680"/>
        <end position="1766"/>
    </location>
</feature>
<dbReference type="PROSITE" id="PS50853">
    <property type="entry name" value="FN3"/>
    <property type="match status" value="2"/>
</dbReference>
<dbReference type="PANTHER" id="PTHR12143">
    <property type="entry name" value="PEPTIDE N-GLYCANASE PNGASE -RELATED"/>
    <property type="match status" value="1"/>
</dbReference>
<name>A0ABP8YU80_9ACTN</name>
<feature type="signal peptide" evidence="5">
    <location>
        <begin position="1"/>
        <end position="39"/>
    </location>
</feature>